<gene>
    <name evidence="3" type="ORF">LCGC14_1608790</name>
</gene>
<dbReference type="SMART" id="SM00482">
    <property type="entry name" value="POLAc"/>
    <property type="match status" value="1"/>
</dbReference>
<dbReference type="SMART" id="SM00986">
    <property type="entry name" value="UDG"/>
    <property type="match status" value="1"/>
</dbReference>
<dbReference type="AlphaFoldDB" id="A0A0F9I8Z7"/>
<dbReference type="EMBL" id="LAZR01012998">
    <property type="protein sequence ID" value="KKM24076.1"/>
    <property type="molecule type" value="Genomic_DNA"/>
</dbReference>
<dbReference type="InterPro" id="IPR012337">
    <property type="entry name" value="RNaseH-like_sf"/>
</dbReference>
<dbReference type="Gene3D" id="1.20.1060.10">
    <property type="entry name" value="Taq DNA Polymerase, Chain T, domain 4"/>
    <property type="match status" value="1"/>
</dbReference>
<dbReference type="GO" id="GO:0003677">
    <property type="term" value="F:DNA binding"/>
    <property type="evidence" value="ECO:0007669"/>
    <property type="project" value="InterPro"/>
</dbReference>
<comment type="caution">
    <text evidence="3">The sequence shown here is derived from an EMBL/GenBank/DDBJ whole genome shotgun (WGS) entry which is preliminary data.</text>
</comment>
<organism evidence="3">
    <name type="scientific">marine sediment metagenome</name>
    <dbReference type="NCBI Taxonomy" id="412755"/>
    <lineage>
        <taxon>unclassified sequences</taxon>
        <taxon>metagenomes</taxon>
        <taxon>ecological metagenomes</taxon>
    </lineage>
</organism>
<dbReference type="SUPFAM" id="SSF53098">
    <property type="entry name" value="Ribonuclease H-like"/>
    <property type="match status" value="1"/>
</dbReference>
<name>A0A0F9I8Z7_9ZZZZ</name>
<feature type="domain" description="DNA-directed DNA polymerase family A palm" evidence="1">
    <location>
        <begin position="568"/>
        <end position="786"/>
    </location>
</feature>
<dbReference type="InterPro" id="IPR005122">
    <property type="entry name" value="Uracil-DNA_glycosylase-like"/>
</dbReference>
<dbReference type="InterPro" id="IPR002298">
    <property type="entry name" value="DNA_polymerase_A"/>
</dbReference>
<dbReference type="InterPro" id="IPR043502">
    <property type="entry name" value="DNA/RNA_pol_sf"/>
</dbReference>
<dbReference type="PANTHER" id="PTHR10133:SF62">
    <property type="entry name" value="DNA POLYMERASE THETA"/>
    <property type="match status" value="1"/>
</dbReference>
<dbReference type="SMART" id="SM00987">
    <property type="entry name" value="UreE_C"/>
    <property type="match status" value="1"/>
</dbReference>
<evidence type="ECO:0000259" key="1">
    <source>
        <dbReference type="SMART" id="SM00482"/>
    </source>
</evidence>
<dbReference type="SUPFAM" id="SSF56672">
    <property type="entry name" value="DNA/RNA polymerases"/>
    <property type="match status" value="1"/>
</dbReference>
<dbReference type="Gene3D" id="3.30.70.370">
    <property type="match status" value="1"/>
</dbReference>
<evidence type="ECO:0000313" key="3">
    <source>
        <dbReference type="EMBL" id="KKM24076.1"/>
    </source>
</evidence>
<proteinExistence type="predicted"/>
<sequence length="831" mass="96028">MERLKTNIVGPDGSLTSAICFVGEAPGEEEDQASPPRPFVGPAGRLHNRCLKTVGLLRSETLIRNVFSQRPPRNDSGYFFDDKKKTILTWEGQEHVDELEKWLGRLLKLREETGVGPNVLVALGAVAMMILTGKKRITKWRGSVLPCTLVPGFKVYCSFHPSYVNRLMNERPEALQGQKKVQAMNALPLYLKDLQRAEIQGGFPELRRPKRNFYIADTIQRVGVEFGKLRGEKNVSVDIETLQGADGPILWKIGFSPTPDYAFTIPFIRKLRFHWSLAEEMWVLSLISRFFLSKTKKIFQGGSFDLSILGRYRGLRVRTNTFEDTMLAHHASFPYLKKGLDTLCSIHTWEPYYKDEGKVWDGRRISDEAEEIYNCKDCAVTREIFPPILKDLKDLGTEEGYRRTLYVFPSILYMQIRGVRIDLEKKKELTKGFEEKVLSSSTMINFLAKRILNINSPQQVSRLLYSDFDMPIQYDTKTRKPTTDKHALQKLLQKYIDPETENHKLLKTLLDYRKFEKLRNTYAEMEVDSDGRIHTSYGWITTWRLNSSESHFGKGGNLQNIPIRSEEGRQVRMLFIPDPGRIFLSRDYIQAEAMFVAWDARDTRLMNLYSKGIDVHWERTKELFDMPQSLEYNPKKLWKVPGLEVSMPLYWFRELTKKFVHGGNYKMGPNKQHAILVSEGIYVSLSICKSAMNSFRIKNPLTVQWQGRTEEKIRRDRILITPLGRKREFRGRLTDDLIRSAIAFKPQSTVGEMCQLGTANTYREEKRFEPLLNVHDEILGQCRDDPETIRECSRSLEKGMRIPLKIHGETLVIPSEAAIGKSWGEMEDYEG</sequence>
<dbReference type="Gene3D" id="3.30.420.10">
    <property type="entry name" value="Ribonuclease H-like superfamily/Ribonuclease H"/>
    <property type="match status" value="1"/>
</dbReference>
<dbReference type="Pfam" id="PF03167">
    <property type="entry name" value="UDG"/>
    <property type="match status" value="1"/>
</dbReference>
<dbReference type="Gene3D" id="1.10.150.20">
    <property type="entry name" value="5' to 3' exonuclease, C-terminal subdomain"/>
    <property type="match status" value="1"/>
</dbReference>
<dbReference type="InterPro" id="IPR036895">
    <property type="entry name" value="Uracil-DNA_glycosylase-like_sf"/>
</dbReference>
<dbReference type="Pfam" id="PF00476">
    <property type="entry name" value="DNA_pol_A"/>
    <property type="match status" value="1"/>
</dbReference>
<evidence type="ECO:0008006" key="4">
    <source>
        <dbReference type="Google" id="ProtNLM"/>
    </source>
</evidence>
<dbReference type="InterPro" id="IPR036397">
    <property type="entry name" value="RNaseH_sf"/>
</dbReference>
<accession>A0A0F9I8Z7</accession>
<dbReference type="GO" id="GO:0003887">
    <property type="term" value="F:DNA-directed DNA polymerase activity"/>
    <property type="evidence" value="ECO:0007669"/>
    <property type="project" value="InterPro"/>
</dbReference>
<reference evidence="3" key="1">
    <citation type="journal article" date="2015" name="Nature">
        <title>Complex archaea that bridge the gap between prokaryotes and eukaryotes.</title>
        <authorList>
            <person name="Spang A."/>
            <person name="Saw J.H."/>
            <person name="Jorgensen S.L."/>
            <person name="Zaremba-Niedzwiedzka K."/>
            <person name="Martijn J."/>
            <person name="Lind A.E."/>
            <person name="van Eijk R."/>
            <person name="Schleper C."/>
            <person name="Guy L."/>
            <person name="Ettema T.J."/>
        </authorList>
    </citation>
    <scope>NUCLEOTIDE SEQUENCE</scope>
</reference>
<dbReference type="Gene3D" id="3.40.470.10">
    <property type="entry name" value="Uracil-DNA glycosylase-like domain"/>
    <property type="match status" value="1"/>
</dbReference>
<feature type="domain" description="Uracil-DNA glycosylase-like" evidence="2">
    <location>
        <begin position="11"/>
        <end position="179"/>
    </location>
</feature>
<dbReference type="PANTHER" id="PTHR10133">
    <property type="entry name" value="DNA POLYMERASE I"/>
    <property type="match status" value="1"/>
</dbReference>
<dbReference type="GO" id="GO:0006261">
    <property type="term" value="P:DNA-templated DNA replication"/>
    <property type="evidence" value="ECO:0007669"/>
    <property type="project" value="InterPro"/>
</dbReference>
<dbReference type="InterPro" id="IPR001098">
    <property type="entry name" value="DNA-dir_DNA_pol_A_palm_dom"/>
</dbReference>
<protein>
    <recommendedName>
        <fullName evidence="4">DNA-directed DNA polymerase family A palm domain-containing protein</fullName>
    </recommendedName>
</protein>
<evidence type="ECO:0000259" key="2">
    <source>
        <dbReference type="SMART" id="SM00986"/>
    </source>
</evidence>
<dbReference type="GO" id="GO:0006302">
    <property type="term" value="P:double-strand break repair"/>
    <property type="evidence" value="ECO:0007669"/>
    <property type="project" value="TreeGrafter"/>
</dbReference>
<dbReference type="PRINTS" id="PR00868">
    <property type="entry name" value="DNAPOLI"/>
</dbReference>
<dbReference type="SUPFAM" id="SSF52141">
    <property type="entry name" value="Uracil-DNA glycosylase-like"/>
    <property type="match status" value="1"/>
</dbReference>